<comment type="caution">
    <text evidence="1">The sequence shown here is derived from an EMBL/GenBank/DDBJ whole genome shotgun (WGS) entry which is preliminary data.</text>
</comment>
<organism evidence="1 2">
    <name type="scientific">Streptomyces pseudovenezuelae</name>
    <dbReference type="NCBI Taxonomy" id="67350"/>
    <lineage>
        <taxon>Bacteria</taxon>
        <taxon>Bacillati</taxon>
        <taxon>Actinomycetota</taxon>
        <taxon>Actinomycetes</taxon>
        <taxon>Kitasatosporales</taxon>
        <taxon>Streptomycetaceae</taxon>
        <taxon>Streptomyces</taxon>
        <taxon>Streptomyces aurantiacus group</taxon>
    </lineage>
</organism>
<protein>
    <submittedName>
        <fullName evidence="1">Uncharacterized protein</fullName>
    </submittedName>
</protein>
<dbReference type="AlphaFoldDB" id="A0A101N6P7"/>
<evidence type="ECO:0000313" key="1">
    <source>
        <dbReference type="EMBL" id="KUM87597.1"/>
    </source>
</evidence>
<proteinExistence type="predicted"/>
<accession>A0A101N6P7</accession>
<gene>
    <name evidence="1" type="ORF">AQI94_16115</name>
</gene>
<evidence type="ECO:0000313" key="2">
    <source>
        <dbReference type="Proteomes" id="UP000053039"/>
    </source>
</evidence>
<dbReference type="EMBL" id="LMWM01000015">
    <property type="protein sequence ID" value="KUM87597.1"/>
    <property type="molecule type" value="Genomic_DNA"/>
</dbReference>
<sequence>MQQFVPTGAPQQFHALFRVSQFLQYPCDPRLPHVQTGRIAAVVDVMTQQPRQEWLGNWPACIMERVQYSGRPM</sequence>
<reference evidence="1 2" key="1">
    <citation type="submission" date="2015-10" db="EMBL/GenBank/DDBJ databases">
        <title>Draft genome sequence of Streptomyces pseudovenezuelae DSM 40212, type strain for the species Streptomyces pseudovenezuelae.</title>
        <authorList>
            <person name="Ruckert C."/>
            <person name="Winkler A."/>
            <person name="Kalinowski J."/>
            <person name="Kampfer P."/>
            <person name="Glaeser S."/>
        </authorList>
    </citation>
    <scope>NUCLEOTIDE SEQUENCE [LARGE SCALE GENOMIC DNA]</scope>
    <source>
        <strain evidence="1 2">DSM 40212</strain>
    </source>
</reference>
<dbReference type="Proteomes" id="UP000053039">
    <property type="component" value="Unassembled WGS sequence"/>
</dbReference>
<name>A0A101N6P7_9ACTN</name>